<keyword evidence="7" id="KW-1185">Reference proteome</keyword>
<comment type="caution">
    <text evidence="6">The sequence shown here is derived from an EMBL/GenBank/DDBJ whole genome shotgun (WGS) entry which is preliminary data.</text>
</comment>
<accession>A0ABW0L6Z3</accession>
<evidence type="ECO:0000256" key="2">
    <source>
        <dbReference type="ARBA" id="ARBA00022801"/>
    </source>
</evidence>
<reference evidence="7" key="1">
    <citation type="journal article" date="2019" name="Int. J. Syst. Evol. Microbiol.">
        <title>The Global Catalogue of Microorganisms (GCM) 10K type strain sequencing project: providing services to taxonomists for standard genome sequencing and annotation.</title>
        <authorList>
            <consortium name="The Broad Institute Genomics Platform"/>
            <consortium name="The Broad Institute Genome Sequencing Center for Infectious Disease"/>
            <person name="Wu L."/>
            <person name="Ma J."/>
        </authorList>
    </citation>
    <scope>NUCLEOTIDE SEQUENCE [LARGE SCALE GENOMIC DNA]</scope>
    <source>
        <strain evidence="7">KACC 12649</strain>
    </source>
</reference>
<dbReference type="SUPFAM" id="SSF55811">
    <property type="entry name" value="Nudix"/>
    <property type="match status" value="1"/>
</dbReference>
<gene>
    <name evidence="6" type="ORF">ACFPN5_17305</name>
</gene>
<evidence type="ECO:0000313" key="7">
    <source>
        <dbReference type="Proteomes" id="UP001596050"/>
    </source>
</evidence>
<dbReference type="InterPro" id="IPR020084">
    <property type="entry name" value="NUDIX_hydrolase_CS"/>
</dbReference>
<dbReference type="EC" id="3.6.-.-" evidence="6"/>
<dbReference type="InterPro" id="IPR020476">
    <property type="entry name" value="Nudix_hydrolase"/>
</dbReference>
<dbReference type="PROSITE" id="PS00893">
    <property type="entry name" value="NUDIX_BOX"/>
    <property type="match status" value="1"/>
</dbReference>
<evidence type="ECO:0000259" key="5">
    <source>
        <dbReference type="PROSITE" id="PS51462"/>
    </source>
</evidence>
<dbReference type="Pfam" id="PF00293">
    <property type="entry name" value="NUDIX"/>
    <property type="match status" value="1"/>
</dbReference>
<protein>
    <submittedName>
        <fullName evidence="6">NUDIX hydrolase</fullName>
        <ecNumber evidence="6">3.6.-.-</ecNumber>
    </submittedName>
</protein>
<dbReference type="PROSITE" id="PS51462">
    <property type="entry name" value="NUDIX"/>
    <property type="match status" value="1"/>
</dbReference>
<dbReference type="CDD" id="cd04511">
    <property type="entry name" value="NUDIX_Hydrolase"/>
    <property type="match status" value="1"/>
</dbReference>
<evidence type="ECO:0000256" key="3">
    <source>
        <dbReference type="ARBA" id="ARBA00022842"/>
    </source>
</evidence>
<dbReference type="Pfam" id="PF14803">
    <property type="entry name" value="Zn_ribbon_Nudix"/>
    <property type="match status" value="1"/>
</dbReference>
<dbReference type="PRINTS" id="PR00502">
    <property type="entry name" value="NUDIXFAMILY"/>
</dbReference>
<comment type="cofactor">
    <cofactor evidence="1">
        <name>Mg(2+)</name>
        <dbReference type="ChEBI" id="CHEBI:18420"/>
    </cofactor>
</comment>
<dbReference type="Gene3D" id="3.90.79.10">
    <property type="entry name" value="Nucleoside Triphosphate Pyrophosphohydrolase"/>
    <property type="match status" value="1"/>
</dbReference>
<dbReference type="EMBL" id="JBHSMU010000015">
    <property type="protein sequence ID" value="MFC5461569.1"/>
    <property type="molecule type" value="Genomic_DNA"/>
</dbReference>
<dbReference type="InterPro" id="IPR000086">
    <property type="entry name" value="NUDIX_hydrolase_dom"/>
</dbReference>
<organism evidence="6 7">
    <name type="scientific">Massilia niabensis</name>
    <dbReference type="NCBI Taxonomy" id="544910"/>
    <lineage>
        <taxon>Bacteria</taxon>
        <taxon>Pseudomonadati</taxon>
        <taxon>Pseudomonadota</taxon>
        <taxon>Betaproteobacteria</taxon>
        <taxon>Burkholderiales</taxon>
        <taxon>Oxalobacteraceae</taxon>
        <taxon>Telluria group</taxon>
        <taxon>Massilia</taxon>
    </lineage>
</organism>
<evidence type="ECO:0000256" key="4">
    <source>
        <dbReference type="RuleBase" id="RU003476"/>
    </source>
</evidence>
<dbReference type="Proteomes" id="UP001596050">
    <property type="component" value="Unassembled WGS sequence"/>
</dbReference>
<keyword evidence="3" id="KW-0460">Magnesium</keyword>
<keyword evidence="2 4" id="KW-0378">Hydrolase</keyword>
<proteinExistence type="inferred from homology"/>
<dbReference type="RefSeq" id="WP_379785020.1">
    <property type="nucleotide sequence ID" value="NZ_JBHSMU010000015.1"/>
</dbReference>
<dbReference type="GO" id="GO:0016787">
    <property type="term" value="F:hydrolase activity"/>
    <property type="evidence" value="ECO:0007669"/>
    <property type="project" value="UniProtKB-KW"/>
</dbReference>
<evidence type="ECO:0000256" key="1">
    <source>
        <dbReference type="ARBA" id="ARBA00001946"/>
    </source>
</evidence>
<name>A0ABW0L6Z3_9BURK</name>
<comment type="similarity">
    <text evidence="4">Belongs to the Nudix hydrolase family.</text>
</comment>
<dbReference type="InterPro" id="IPR015797">
    <property type="entry name" value="NUDIX_hydrolase-like_dom_sf"/>
</dbReference>
<sequence>MKFCSECGHGVALAIPDGDNRPRHVCIQCGTIHYQNPKMVIGSIPVWEDPENDGALQVLLCRRAIEPRHGYWTLPAGFMENGETTSEAAVRETEEEAGAHIEIGKLFTLLNVAHVHQVHMFYLARLLDLDFAPGEESLEVQLFTEQDIPWDDLAFPTIRKTLELFFADRVKIRESHDKQGYGVHCHDIVRPMIAPREPD</sequence>
<dbReference type="InterPro" id="IPR029401">
    <property type="entry name" value="Nudix_N"/>
</dbReference>
<evidence type="ECO:0000313" key="6">
    <source>
        <dbReference type="EMBL" id="MFC5461569.1"/>
    </source>
</evidence>
<dbReference type="PANTHER" id="PTHR43222:SF2">
    <property type="entry name" value="NUDIX HYDROLASE 23, CHLOROPLASTIC"/>
    <property type="match status" value="1"/>
</dbReference>
<feature type="domain" description="Nudix hydrolase" evidence="5">
    <location>
        <begin position="37"/>
        <end position="166"/>
    </location>
</feature>
<dbReference type="PANTHER" id="PTHR43222">
    <property type="entry name" value="NUDIX HYDROLASE 23"/>
    <property type="match status" value="1"/>
</dbReference>
<dbReference type="Gene3D" id="2.20.70.10">
    <property type="match status" value="1"/>
</dbReference>